<evidence type="ECO:0000256" key="1">
    <source>
        <dbReference type="SAM" id="MobiDB-lite"/>
    </source>
</evidence>
<dbReference type="EMBL" id="BQNB010012135">
    <property type="protein sequence ID" value="GJS99669.1"/>
    <property type="molecule type" value="Genomic_DNA"/>
</dbReference>
<feature type="non-terminal residue" evidence="2">
    <location>
        <position position="69"/>
    </location>
</feature>
<reference evidence="2" key="1">
    <citation type="journal article" date="2022" name="Int. J. Mol. Sci.">
        <title>Draft Genome of Tanacetum Coccineum: Genomic Comparison of Closely Related Tanacetum-Family Plants.</title>
        <authorList>
            <person name="Yamashiro T."/>
            <person name="Shiraishi A."/>
            <person name="Nakayama K."/>
            <person name="Satake H."/>
        </authorList>
    </citation>
    <scope>NUCLEOTIDE SEQUENCE</scope>
</reference>
<sequence length="69" mass="7800">MDDNSDVEAVSDTYFGDNSVDSEQVIPNNRDDLEQDIPINEKVLSPDPFNAYDLLQKHDGRKKDVESDS</sequence>
<name>A0ABQ5AAK3_9ASTR</name>
<organism evidence="2 3">
    <name type="scientific">Tanacetum coccineum</name>
    <dbReference type="NCBI Taxonomy" id="301880"/>
    <lineage>
        <taxon>Eukaryota</taxon>
        <taxon>Viridiplantae</taxon>
        <taxon>Streptophyta</taxon>
        <taxon>Embryophyta</taxon>
        <taxon>Tracheophyta</taxon>
        <taxon>Spermatophyta</taxon>
        <taxon>Magnoliopsida</taxon>
        <taxon>eudicotyledons</taxon>
        <taxon>Gunneridae</taxon>
        <taxon>Pentapetalae</taxon>
        <taxon>asterids</taxon>
        <taxon>campanulids</taxon>
        <taxon>Asterales</taxon>
        <taxon>Asteraceae</taxon>
        <taxon>Asteroideae</taxon>
        <taxon>Anthemideae</taxon>
        <taxon>Anthemidinae</taxon>
        <taxon>Tanacetum</taxon>
    </lineage>
</organism>
<comment type="caution">
    <text evidence="2">The sequence shown here is derived from an EMBL/GenBank/DDBJ whole genome shotgun (WGS) entry which is preliminary data.</text>
</comment>
<reference evidence="2" key="2">
    <citation type="submission" date="2022-01" db="EMBL/GenBank/DDBJ databases">
        <authorList>
            <person name="Yamashiro T."/>
            <person name="Shiraishi A."/>
            <person name="Satake H."/>
            <person name="Nakayama K."/>
        </authorList>
    </citation>
    <scope>NUCLEOTIDE SEQUENCE</scope>
</reference>
<protein>
    <submittedName>
        <fullName evidence="2">Uncharacterized protein</fullName>
    </submittedName>
</protein>
<dbReference type="Proteomes" id="UP001151760">
    <property type="component" value="Unassembled WGS sequence"/>
</dbReference>
<feature type="region of interest" description="Disordered" evidence="1">
    <location>
        <begin position="1"/>
        <end position="34"/>
    </location>
</feature>
<evidence type="ECO:0000313" key="2">
    <source>
        <dbReference type="EMBL" id="GJS99669.1"/>
    </source>
</evidence>
<proteinExistence type="predicted"/>
<accession>A0ABQ5AAK3</accession>
<keyword evidence="3" id="KW-1185">Reference proteome</keyword>
<gene>
    <name evidence="2" type="ORF">Tco_0820839</name>
</gene>
<evidence type="ECO:0000313" key="3">
    <source>
        <dbReference type="Proteomes" id="UP001151760"/>
    </source>
</evidence>